<sequence length="320" mass="35070">MARPWFSWLLRLIGPALLIGFLATSDLRLLWEILRAAELAPIVLSLALMPPFVIFKSWRWTQILRAMNMSLDLPSACALYTVGLFYGTTTPGQAGDLLKAVYLRERGLPTAPALLSVVLDRLCDLIIMALLGMIGVFALGQLLPSRELQQLIVIAMGVGLIVVTTLLTARKPRSWLLTEVLPRVAPRLRTRLDHWNEQMHSLTITPRLVIVVSGATLLSVAFTFTRLWLLFLALGLTAIPLLVIVGSSALIAVLQALPISIGGVGVRDVILIAILTAYGYTQEQALALSTTFLLINIEHTLVGFIVSFWYPLGRSGTISL</sequence>
<evidence type="ECO:0000313" key="7">
    <source>
        <dbReference type="EMBL" id="PMP81601.1"/>
    </source>
</evidence>
<evidence type="ECO:0000256" key="4">
    <source>
        <dbReference type="ARBA" id="ARBA00022989"/>
    </source>
</evidence>
<dbReference type="NCBIfam" id="TIGR00374">
    <property type="entry name" value="flippase-like domain"/>
    <property type="match status" value="1"/>
</dbReference>
<comment type="caution">
    <text evidence="7">The sequence shown here is derived from an EMBL/GenBank/DDBJ whole genome shotgun (WGS) entry which is preliminary data.</text>
</comment>
<dbReference type="PANTHER" id="PTHR40277">
    <property type="entry name" value="BLL5419 PROTEIN"/>
    <property type="match status" value="1"/>
</dbReference>
<evidence type="ECO:0000313" key="8">
    <source>
        <dbReference type="Proteomes" id="UP000243376"/>
    </source>
</evidence>
<evidence type="ECO:0000256" key="2">
    <source>
        <dbReference type="ARBA" id="ARBA00022475"/>
    </source>
</evidence>
<evidence type="ECO:0000256" key="3">
    <source>
        <dbReference type="ARBA" id="ARBA00022692"/>
    </source>
</evidence>
<feature type="transmembrane region" description="Helical" evidence="6">
    <location>
        <begin position="36"/>
        <end position="55"/>
    </location>
</feature>
<keyword evidence="3 6" id="KW-0812">Transmembrane</keyword>
<keyword evidence="5 6" id="KW-0472">Membrane</keyword>
<dbReference type="PANTHER" id="PTHR40277:SF1">
    <property type="entry name" value="BLL5419 PROTEIN"/>
    <property type="match status" value="1"/>
</dbReference>
<name>A0A2J6X555_9CHLR</name>
<dbReference type="AlphaFoldDB" id="A0A2J6X555"/>
<accession>A0A2J6X555</accession>
<feature type="transmembrane region" description="Helical" evidence="6">
    <location>
        <begin position="204"/>
        <end position="222"/>
    </location>
</feature>
<keyword evidence="2" id="KW-1003">Cell membrane</keyword>
<evidence type="ECO:0000256" key="1">
    <source>
        <dbReference type="ARBA" id="ARBA00004651"/>
    </source>
</evidence>
<organism evidence="7 8">
    <name type="scientific">Chloroflexus aggregans</name>
    <dbReference type="NCBI Taxonomy" id="152260"/>
    <lineage>
        <taxon>Bacteria</taxon>
        <taxon>Bacillati</taxon>
        <taxon>Chloroflexota</taxon>
        <taxon>Chloroflexia</taxon>
        <taxon>Chloroflexales</taxon>
        <taxon>Chloroflexineae</taxon>
        <taxon>Chloroflexaceae</taxon>
        <taxon>Chloroflexus</taxon>
    </lineage>
</organism>
<evidence type="ECO:0000256" key="6">
    <source>
        <dbReference type="SAM" id="Phobius"/>
    </source>
</evidence>
<dbReference type="GO" id="GO:0005886">
    <property type="term" value="C:plasma membrane"/>
    <property type="evidence" value="ECO:0007669"/>
    <property type="project" value="UniProtKB-SubCell"/>
</dbReference>
<proteinExistence type="predicted"/>
<feature type="transmembrane region" description="Helical" evidence="6">
    <location>
        <begin position="229"/>
        <end position="253"/>
    </location>
</feature>
<dbReference type="InterPro" id="IPR022791">
    <property type="entry name" value="L-PG_synthase/AglD"/>
</dbReference>
<dbReference type="EMBL" id="PNIQ01000528">
    <property type="protein sequence ID" value="PMP81601.1"/>
    <property type="molecule type" value="Genomic_DNA"/>
</dbReference>
<gene>
    <name evidence="7" type="ORF">C0184_08010</name>
</gene>
<feature type="transmembrane region" description="Helical" evidence="6">
    <location>
        <begin position="151"/>
        <end position="169"/>
    </location>
</feature>
<feature type="transmembrane region" description="Helical" evidence="6">
    <location>
        <begin position="259"/>
        <end position="280"/>
    </location>
</feature>
<comment type="subcellular location">
    <subcellularLocation>
        <location evidence="1">Cell membrane</location>
        <topology evidence="1">Multi-pass membrane protein</topology>
    </subcellularLocation>
</comment>
<reference evidence="7 8" key="1">
    <citation type="submission" date="2018-01" db="EMBL/GenBank/DDBJ databases">
        <title>Metagenomic assembled genomes from two thermal pools in the Uzon Caldera, Kamchatka, Russia.</title>
        <authorList>
            <person name="Wilkins L."/>
            <person name="Ettinger C."/>
        </authorList>
    </citation>
    <scope>NUCLEOTIDE SEQUENCE [LARGE SCALE GENOMIC DNA]</scope>
    <source>
        <strain evidence="7">ZAV-02</strain>
    </source>
</reference>
<keyword evidence="4 6" id="KW-1133">Transmembrane helix</keyword>
<dbReference type="Proteomes" id="UP000243376">
    <property type="component" value="Unassembled WGS sequence"/>
</dbReference>
<evidence type="ECO:0000256" key="5">
    <source>
        <dbReference type="ARBA" id="ARBA00023136"/>
    </source>
</evidence>
<protein>
    <submittedName>
        <fullName evidence="7">TIGR00374 family protein</fullName>
    </submittedName>
</protein>
<feature type="transmembrane region" description="Helical" evidence="6">
    <location>
        <begin position="292"/>
        <end position="312"/>
    </location>
</feature>
<feature type="transmembrane region" description="Helical" evidence="6">
    <location>
        <begin position="125"/>
        <end position="144"/>
    </location>
</feature>
<dbReference type="Pfam" id="PF03706">
    <property type="entry name" value="LPG_synthase_TM"/>
    <property type="match status" value="1"/>
</dbReference>
<feature type="transmembrane region" description="Helical" evidence="6">
    <location>
        <begin position="6"/>
        <end position="24"/>
    </location>
</feature>